<proteinExistence type="predicted"/>
<protein>
    <submittedName>
        <fullName evidence="1">Uncharacterized protein</fullName>
    </submittedName>
</protein>
<dbReference type="Proteomes" id="UP000049077">
    <property type="component" value="Unassembled WGS sequence"/>
</dbReference>
<name>A0ABM9QZU2_9VIBR</name>
<evidence type="ECO:0000313" key="1">
    <source>
        <dbReference type="EMBL" id="CDT66934.1"/>
    </source>
</evidence>
<comment type="caution">
    <text evidence="1">The sequence shown here is derived from an EMBL/GenBank/DDBJ whole genome shotgun (WGS) entry which is preliminary data.</text>
</comment>
<gene>
    <name evidence="1" type="ORF">VCR4J5_780092</name>
</gene>
<organism evidence="1 2">
    <name type="scientific">Vibrio crassostreae</name>
    <dbReference type="NCBI Taxonomy" id="246167"/>
    <lineage>
        <taxon>Bacteria</taxon>
        <taxon>Pseudomonadati</taxon>
        <taxon>Pseudomonadota</taxon>
        <taxon>Gammaproteobacteria</taxon>
        <taxon>Vibrionales</taxon>
        <taxon>Vibrionaceae</taxon>
        <taxon>Vibrio</taxon>
    </lineage>
</organism>
<keyword evidence="2" id="KW-1185">Reference proteome</keyword>
<accession>A0ABM9QZU2</accession>
<reference evidence="1 2" key="1">
    <citation type="submission" date="2014-06" db="EMBL/GenBank/DDBJ databases">
        <authorList>
            <person name="Le Roux F."/>
        </authorList>
    </citation>
    <scope>NUCLEOTIDE SEQUENCE [LARGE SCALE GENOMIC DNA]</scope>
    <source>
        <strain evidence="1 2">J5-4</strain>
    </source>
</reference>
<evidence type="ECO:0000313" key="2">
    <source>
        <dbReference type="Proteomes" id="UP000049077"/>
    </source>
</evidence>
<sequence>MCIQSRLIKLNIEFITFEGRVKWEQISEAKPRSALNFSGLT</sequence>
<dbReference type="EMBL" id="CCJX01000166">
    <property type="protein sequence ID" value="CDT66934.1"/>
    <property type="molecule type" value="Genomic_DNA"/>
</dbReference>